<proteinExistence type="predicted"/>
<organism evidence="2 3">
    <name type="scientific">Linum tenue</name>
    <dbReference type="NCBI Taxonomy" id="586396"/>
    <lineage>
        <taxon>Eukaryota</taxon>
        <taxon>Viridiplantae</taxon>
        <taxon>Streptophyta</taxon>
        <taxon>Embryophyta</taxon>
        <taxon>Tracheophyta</taxon>
        <taxon>Spermatophyta</taxon>
        <taxon>Magnoliopsida</taxon>
        <taxon>eudicotyledons</taxon>
        <taxon>Gunneridae</taxon>
        <taxon>Pentapetalae</taxon>
        <taxon>rosids</taxon>
        <taxon>fabids</taxon>
        <taxon>Malpighiales</taxon>
        <taxon>Linaceae</taxon>
        <taxon>Linum</taxon>
    </lineage>
</organism>
<dbReference type="PROSITE" id="PS51153">
    <property type="entry name" value="RPW8"/>
    <property type="match status" value="1"/>
</dbReference>
<evidence type="ECO:0000259" key="1">
    <source>
        <dbReference type="PROSITE" id="PS51153"/>
    </source>
</evidence>
<keyword evidence="3" id="KW-1185">Reference proteome</keyword>
<evidence type="ECO:0000313" key="3">
    <source>
        <dbReference type="Proteomes" id="UP001154282"/>
    </source>
</evidence>
<dbReference type="EMBL" id="CAMGYJ010000006">
    <property type="protein sequence ID" value="CAI0429713.1"/>
    <property type="molecule type" value="Genomic_DNA"/>
</dbReference>
<dbReference type="Pfam" id="PF05659">
    <property type="entry name" value="RPW8"/>
    <property type="match status" value="1"/>
</dbReference>
<evidence type="ECO:0000313" key="2">
    <source>
        <dbReference type="EMBL" id="CAI0429713.1"/>
    </source>
</evidence>
<dbReference type="InterPro" id="IPR008808">
    <property type="entry name" value="Powdery_mildew-R_dom"/>
</dbReference>
<dbReference type="Proteomes" id="UP001154282">
    <property type="component" value="Unassembled WGS sequence"/>
</dbReference>
<reference evidence="2" key="1">
    <citation type="submission" date="2022-08" db="EMBL/GenBank/DDBJ databases">
        <authorList>
            <person name="Gutierrez-Valencia J."/>
        </authorList>
    </citation>
    <scope>NUCLEOTIDE SEQUENCE</scope>
</reference>
<protein>
    <recommendedName>
        <fullName evidence="1">RPW8 domain-containing protein</fullName>
    </recommendedName>
</protein>
<dbReference type="AlphaFoldDB" id="A0AAV0L5L1"/>
<gene>
    <name evidence="2" type="ORF">LITE_LOCUS22264</name>
</gene>
<sequence length="161" mass="18898">MELVFGTFLKVIFELKKTNSQFEPTQKLLEETLKNLSPDINRIDGYNRDFDRPDEMAGLKELMTKAEKLVLKCSNIGRYNIFKRYFHAKKLLELNDSIPLYISVMLSKSFILKSGLWARNVAPRLSHHRIGDCWRWRCDSSWSKTAWSEPVITISSTYTRM</sequence>
<name>A0AAV0L5L1_9ROSI</name>
<accession>A0AAV0L5L1</accession>
<comment type="caution">
    <text evidence="2">The sequence shown here is derived from an EMBL/GenBank/DDBJ whole genome shotgun (WGS) entry which is preliminary data.</text>
</comment>
<feature type="domain" description="RPW8" evidence="1">
    <location>
        <begin position="1"/>
        <end position="140"/>
    </location>
</feature>